<feature type="region of interest" description="Disordered" evidence="1">
    <location>
        <begin position="1"/>
        <end position="36"/>
    </location>
</feature>
<evidence type="ECO:0000313" key="2">
    <source>
        <dbReference type="EMBL" id="BDM67483.1"/>
    </source>
</evidence>
<proteinExistence type="predicted"/>
<evidence type="ECO:0000256" key="1">
    <source>
        <dbReference type="SAM" id="MobiDB-lite"/>
    </source>
</evidence>
<dbReference type="Proteomes" id="UP001059597">
    <property type="component" value="Chromosome"/>
</dbReference>
<reference evidence="2" key="1">
    <citation type="submission" date="2022-06" db="EMBL/GenBank/DDBJ databases">
        <title>Complete genome sequence of Streptomyces nigrescens HEK616.</title>
        <authorList>
            <person name="Asamizu S."/>
            <person name="Onaka H."/>
        </authorList>
    </citation>
    <scope>NUCLEOTIDE SEQUENCE</scope>
    <source>
        <strain evidence="2">HEK616</strain>
    </source>
</reference>
<protein>
    <submittedName>
        <fullName evidence="2">Uncharacterized protein</fullName>
    </submittedName>
</protein>
<sequence length="61" mass="6660">MSESMSEVDERAIDEVAKGAPRVRRRAPGRAAAQDDAHRVVEVLAYMHRREQGGADGGDEP</sequence>
<organism evidence="2 3">
    <name type="scientific">Streptomyces nigrescens</name>
    <dbReference type="NCBI Taxonomy" id="1920"/>
    <lineage>
        <taxon>Bacteria</taxon>
        <taxon>Bacillati</taxon>
        <taxon>Actinomycetota</taxon>
        <taxon>Actinomycetes</taxon>
        <taxon>Kitasatosporales</taxon>
        <taxon>Streptomycetaceae</taxon>
        <taxon>Streptomyces</taxon>
    </lineage>
</organism>
<dbReference type="EMBL" id="AP026073">
    <property type="protein sequence ID" value="BDM67483.1"/>
    <property type="molecule type" value="Genomic_DNA"/>
</dbReference>
<accession>A0ABM7ZMY3</accession>
<evidence type="ECO:0000313" key="3">
    <source>
        <dbReference type="Proteomes" id="UP001059597"/>
    </source>
</evidence>
<keyword evidence="3" id="KW-1185">Reference proteome</keyword>
<feature type="compositionally biased region" description="Basic and acidic residues" evidence="1">
    <location>
        <begin position="8"/>
        <end position="17"/>
    </location>
</feature>
<gene>
    <name evidence="2" type="ORF">HEK616_09700</name>
</gene>
<name>A0ABM7ZMY3_STRNI</name>